<gene>
    <name evidence="8" type="primary">FMT1</name>
    <name evidence="8" type="ORF">H4219_000045</name>
</gene>
<comment type="caution">
    <text evidence="8">The sequence shown here is derived from an EMBL/GenBank/DDBJ whole genome shotgun (WGS) entry which is preliminary data.</text>
</comment>
<comment type="similarity">
    <text evidence="1">Belongs to the Fmt family.</text>
</comment>
<evidence type="ECO:0000256" key="5">
    <source>
        <dbReference type="ARBA" id="ARBA00022917"/>
    </source>
</evidence>
<dbReference type="InterPro" id="IPR011034">
    <property type="entry name" value="Formyl_transferase-like_C_sf"/>
</dbReference>
<dbReference type="PANTHER" id="PTHR11138">
    <property type="entry name" value="METHIONYL-TRNA FORMYLTRANSFERASE"/>
    <property type="match status" value="1"/>
</dbReference>
<dbReference type="PANTHER" id="PTHR11138:SF5">
    <property type="entry name" value="METHIONYL-TRNA FORMYLTRANSFERASE, MITOCHONDRIAL"/>
    <property type="match status" value="1"/>
</dbReference>
<dbReference type="InterPro" id="IPR041711">
    <property type="entry name" value="Met-tRNA-FMT_N"/>
</dbReference>
<dbReference type="SUPFAM" id="SSF53328">
    <property type="entry name" value="Formyltransferase"/>
    <property type="match status" value="1"/>
</dbReference>
<dbReference type="CDD" id="cd08646">
    <property type="entry name" value="FMT_core_Met-tRNA-FMT_N"/>
    <property type="match status" value="1"/>
</dbReference>
<dbReference type="InterPro" id="IPR002376">
    <property type="entry name" value="Formyl_transf_N"/>
</dbReference>
<dbReference type="InterPro" id="IPR005794">
    <property type="entry name" value="Fmt"/>
</dbReference>
<dbReference type="Proteomes" id="UP001150538">
    <property type="component" value="Unassembled WGS sequence"/>
</dbReference>
<dbReference type="EC" id="2.1.2.9" evidence="2"/>
<reference evidence="8" key="1">
    <citation type="submission" date="2022-07" db="EMBL/GenBank/DDBJ databases">
        <title>Phylogenomic reconstructions and comparative analyses of Kickxellomycotina fungi.</title>
        <authorList>
            <person name="Reynolds N.K."/>
            <person name="Stajich J.E."/>
            <person name="Barry K."/>
            <person name="Grigoriev I.V."/>
            <person name="Crous P."/>
            <person name="Smith M.E."/>
        </authorList>
    </citation>
    <scope>NUCLEOTIDE SEQUENCE</scope>
    <source>
        <strain evidence="8">NBRC 100468</strain>
    </source>
</reference>
<evidence type="ECO:0000313" key="8">
    <source>
        <dbReference type="EMBL" id="KAJ1922183.1"/>
    </source>
</evidence>
<organism evidence="8 9">
    <name type="scientific">Mycoemilia scoparia</name>
    <dbReference type="NCBI Taxonomy" id="417184"/>
    <lineage>
        <taxon>Eukaryota</taxon>
        <taxon>Fungi</taxon>
        <taxon>Fungi incertae sedis</taxon>
        <taxon>Zoopagomycota</taxon>
        <taxon>Kickxellomycotina</taxon>
        <taxon>Kickxellomycetes</taxon>
        <taxon>Kickxellales</taxon>
        <taxon>Kickxellaceae</taxon>
        <taxon>Mycoemilia</taxon>
    </lineage>
</organism>
<protein>
    <recommendedName>
        <fullName evidence="3">Methionyl-tRNA formyltransferase, mitochondrial</fullName>
        <ecNumber evidence="2">2.1.2.9</ecNumber>
    </recommendedName>
</protein>
<dbReference type="Pfam" id="PF00551">
    <property type="entry name" value="Formyl_trans_N"/>
    <property type="match status" value="1"/>
</dbReference>
<evidence type="ECO:0000259" key="6">
    <source>
        <dbReference type="Pfam" id="PF00551"/>
    </source>
</evidence>
<dbReference type="GO" id="GO:0004479">
    <property type="term" value="F:methionyl-tRNA formyltransferase activity"/>
    <property type="evidence" value="ECO:0007669"/>
    <property type="project" value="UniProtKB-EC"/>
</dbReference>
<feature type="domain" description="Formyl transferase N-terminal" evidence="6">
    <location>
        <begin position="3"/>
        <end position="188"/>
    </location>
</feature>
<evidence type="ECO:0000256" key="2">
    <source>
        <dbReference type="ARBA" id="ARBA00012261"/>
    </source>
</evidence>
<proteinExistence type="inferred from homology"/>
<dbReference type="NCBIfam" id="TIGR00460">
    <property type="entry name" value="fmt"/>
    <property type="match status" value="1"/>
</dbReference>
<evidence type="ECO:0000256" key="4">
    <source>
        <dbReference type="ARBA" id="ARBA00022679"/>
    </source>
</evidence>
<name>A0A9W8A3N5_9FUNG</name>
<keyword evidence="4 8" id="KW-0808">Transferase</keyword>
<dbReference type="InterPro" id="IPR005793">
    <property type="entry name" value="Formyl_trans_C"/>
</dbReference>
<keyword evidence="5" id="KW-0648">Protein biosynthesis</keyword>
<evidence type="ECO:0000313" key="9">
    <source>
        <dbReference type="Proteomes" id="UP001150538"/>
    </source>
</evidence>
<evidence type="ECO:0000256" key="3">
    <source>
        <dbReference type="ARBA" id="ARBA00014185"/>
    </source>
</evidence>
<dbReference type="Gene3D" id="3.40.50.12230">
    <property type="match status" value="1"/>
</dbReference>
<dbReference type="AlphaFoldDB" id="A0A9W8A3N5"/>
<evidence type="ECO:0000259" key="7">
    <source>
        <dbReference type="Pfam" id="PF02911"/>
    </source>
</evidence>
<dbReference type="EMBL" id="JANBPU010000001">
    <property type="protein sequence ID" value="KAJ1922183.1"/>
    <property type="molecule type" value="Genomic_DNA"/>
</dbReference>
<dbReference type="InterPro" id="IPR036477">
    <property type="entry name" value="Formyl_transf_N_sf"/>
</dbReference>
<dbReference type="Pfam" id="PF02911">
    <property type="entry name" value="Formyl_trans_C"/>
    <property type="match status" value="1"/>
</dbReference>
<evidence type="ECO:0000256" key="1">
    <source>
        <dbReference type="ARBA" id="ARBA00010699"/>
    </source>
</evidence>
<keyword evidence="9" id="KW-1185">Reference proteome</keyword>
<feature type="domain" description="Formyl transferase C-terminal" evidence="7">
    <location>
        <begin position="215"/>
        <end position="335"/>
    </location>
</feature>
<sequence length="349" mass="38857">MLFFGSDNFSVKSLEAFLEAKKSLGRQDIHIEVVTPPNQLVGRGKKTLYKTPLSIFAESKGLMVHNPPPKTLKGWEPPLPDVSSGGPFNLAVVSSFGYIIPKRIIEQFDRGAINIHPSLLPRHRGPSPIQYTILCGDESTGVSIQTLHPTVIDGGKILSQSKLSVPEKINRIELENMLAHNGGQLLAKLISDHPKLQYVGKDQDEKYITKAPFINRSTAQIDWNAHDAQQIERMHRAVGDKEPIHTTFIRTKRKPGCQFIEIDTLCSWPDQSSQSKALEVLNEQLEGCDVQPGTIFVIKHISPSCLYVRCINDQWLRVFKLKLEGGKAITAKEFIGNYGISCGSHRFGS</sequence>
<dbReference type="OrthoDB" id="10268103at2759"/>
<dbReference type="GO" id="GO:0005739">
    <property type="term" value="C:mitochondrion"/>
    <property type="evidence" value="ECO:0007669"/>
    <property type="project" value="TreeGrafter"/>
</dbReference>
<dbReference type="SUPFAM" id="SSF50486">
    <property type="entry name" value="FMT C-terminal domain-like"/>
    <property type="match status" value="1"/>
</dbReference>
<accession>A0A9W8A3N5</accession>